<dbReference type="STRING" id="797473.HMPREF9080_02580"/>
<dbReference type="SUPFAM" id="SSF56091">
    <property type="entry name" value="DNA ligase/mRNA capping enzyme, catalytic domain"/>
    <property type="match status" value="1"/>
</dbReference>
<dbReference type="Proteomes" id="UP000004750">
    <property type="component" value="Unassembled WGS sequence"/>
</dbReference>
<feature type="domain" description="RNA ligase" evidence="1">
    <location>
        <begin position="17"/>
        <end position="163"/>
    </location>
</feature>
<evidence type="ECO:0000259" key="1">
    <source>
        <dbReference type="Pfam" id="PF09414"/>
    </source>
</evidence>
<organism evidence="2 3">
    <name type="scientific">Cardiobacterium valvarum F0432</name>
    <dbReference type="NCBI Taxonomy" id="797473"/>
    <lineage>
        <taxon>Bacteria</taxon>
        <taxon>Pseudomonadati</taxon>
        <taxon>Pseudomonadota</taxon>
        <taxon>Gammaproteobacteria</taxon>
        <taxon>Cardiobacteriales</taxon>
        <taxon>Cardiobacteriaceae</taxon>
        <taxon>Cardiobacterium</taxon>
    </lineage>
</organism>
<reference evidence="2 3" key="1">
    <citation type="submission" date="2011-08" db="EMBL/GenBank/DDBJ databases">
        <authorList>
            <person name="Weinstock G."/>
            <person name="Sodergren E."/>
            <person name="Clifton S."/>
            <person name="Fulton L."/>
            <person name="Fulton B."/>
            <person name="Courtney L."/>
            <person name="Fronick C."/>
            <person name="Harrison M."/>
            <person name="Strong C."/>
            <person name="Farmer C."/>
            <person name="Delahaunty K."/>
            <person name="Markovic C."/>
            <person name="Hall O."/>
            <person name="Minx P."/>
            <person name="Tomlinson C."/>
            <person name="Mitreva M."/>
            <person name="Hou S."/>
            <person name="Chen J."/>
            <person name="Wollam A."/>
            <person name="Pepin K.H."/>
            <person name="Johnson M."/>
            <person name="Bhonagiri V."/>
            <person name="Zhang X."/>
            <person name="Suruliraj S."/>
            <person name="Warren W."/>
            <person name="Chinwalla A."/>
            <person name="Mardis E.R."/>
            <person name="Wilson R.K."/>
        </authorList>
    </citation>
    <scope>NUCLEOTIDE SEQUENCE [LARGE SCALE GENOMIC DNA]</scope>
    <source>
        <strain evidence="2 3">F0432</strain>
    </source>
</reference>
<dbReference type="PATRIC" id="fig|797473.3.peg.2108"/>
<protein>
    <recommendedName>
        <fullName evidence="1">RNA ligase domain-containing protein</fullName>
    </recommendedName>
</protein>
<name>G9ZIK3_9GAMM</name>
<dbReference type="InterPro" id="IPR021122">
    <property type="entry name" value="RNA_ligase_dom_REL/Rnl2"/>
</dbReference>
<dbReference type="HOGENOM" id="CLU_080123_1_0_6"/>
<evidence type="ECO:0000313" key="2">
    <source>
        <dbReference type="EMBL" id="EHM51965.1"/>
    </source>
</evidence>
<gene>
    <name evidence="2" type="ORF">HMPREF9080_02580</name>
</gene>
<dbReference type="EMBL" id="AGCM01000148">
    <property type="protein sequence ID" value="EHM51965.1"/>
    <property type="molecule type" value="Genomic_DNA"/>
</dbReference>
<dbReference type="AlphaFoldDB" id="G9ZIK3"/>
<dbReference type="Pfam" id="PF09414">
    <property type="entry name" value="RNA_ligase"/>
    <property type="match status" value="1"/>
</dbReference>
<comment type="caution">
    <text evidence="2">The sequence shown here is derived from an EMBL/GenBank/DDBJ whole genome shotgun (WGS) entry which is preliminary data.</text>
</comment>
<accession>G9ZIK3</accession>
<sequence length="217" mass="24789">MVKTTVLTATASLPAHTLPPVSTWDKPLRERWQHIRHDLGDLERGENLYGIHSIAYHALESYYYLFAVREGGRWLGWEEVQYYAALFDFPTVPEIPITTPLSALYNDKRDENRILADWLTANLGMPWTDAVETAGALGGYDPVSGTPCCEGFVIRNRDGYLTNNGDLPVAANEFDNLCKLVRAKHVKTDTHWSKTWQPARLMDYQKYGWDAYAYRSN</sequence>
<proteinExistence type="predicted"/>
<evidence type="ECO:0000313" key="3">
    <source>
        <dbReference type="Proteomes" id="UP000004750"/>
    </source>
</evidence>